<proteinExistence type="predicted"/>
<accession>A0A0C2YBR0</accession>
<protein>
    <submittedName>
        <fullName evidence="1">Uncharacterized protein</fullName>
    </submittedName>
</protein>
<gene>
    <name evidence="1" type="ORF">M413DRAFT_246417</name>
</gene>
<organism evidence="1 2">
    <name type="scientific">Hebeloma cylindrosporum</name>
    <dbReference type="NCBI Taxonomy" id="76867"/>
    <lineage>
        <taxon>Eukaryota</taxon>
        <taxon>Fungi</taxon>
        <taxon>Dikarya</taxon>
        <taxon>Basidiomycota</taxon>
        <taxon>Agaricomycotina</taxon>
        <taxon>Agaricomycetes</taxon>
        <taxon>Agaricomycetidae</taxon>
        <taxon>Agaricales</taxon>
        <taxon>Agaricineae</taxon>
        <taxon>Hymenogastraceae</taxon>
        <taxon>Hebeloma</taxon>
    </lineage>
</organism>
<dbReference type="AlphaFoldDB" id="A0A0C2YBR0"/>
<reference evidence="1 2" key="1">
    <citation type="submission" date="2014-04" db="EMBL/GenBank/DDBJ databases">
        <authorList>
            <consortium name="DOE Joint Genome Institute"/>
            <person name="Kuo A."/>
            <person name="Gay G."/>
            <person name="Dore J."/>
            <person name="Kohler A."/>
            <person name="Nagy L.G."/>
            <person name="Floudas D."/>
            <person name="Copeland A."/>
            <person name="Barry K.W."/>
            <person name="Cichocki N."/>
            <person name="Veneault-Fourrey C."/>
            <person name="LaButti K."/>
            <person name="Lindquist E.A."/>
            <person name="Lipzen A."/>
            <person name="Lundell T."/>
            <person name="Morin E."/>
            <person name="Murat C."/>
            <person name="Sun H."/>
            <person name="Tunlid A."/>
            <person name="Henrissat B."/>
            <person name="Grigoriev I.V."/>
            <person name="Hibbett D.S."/>
            <person name="Martin F."/>
            <person name="Nordberg H.P."/>
            <person name="Cantor M.N."/>
            <person name="Hua S.X."/>
        </authorList>
    </citation>
    <scope>NUCLEOTIDE SEQUENCE [LARGE SCALE GENOMIC DNA]</scope>
    <source>
        <strain evidence="2">h7</strain>
    </source>
</reference>
<reference evidence="2" key="2">
    <citation type="submission" date="2015-01" db="EMBL/GenBank/DDBJ databases">
        <title>Evolutionary Origins and Diversification of the Mycorrhizal Mutualists.</title>
        <authorList>
            <consortium name="DOE Joint Genome Institute"/>
            <consortium name="Mycorrhizal Genomics Consortium"/>
            <person name="Kohler A."/>
            <person name="Kuo A."/>
            <person name="Nagy L.G."/>
            <person name="Floudas D."/>
            <person name="Copeland A."/>
            <person name="Barry K.W."/>
            <person name="Cichocki N."/>
            <person name="Veneault-Fourrey C."/>
            <person name="LaButti K."/>
            <person name="Lindquist E.A."/>
            <person name="Lipzen A."/>
            <person name="Lundell T."/>
            <person name="Morin E."/>
            <person name="Murat C."/>
            <person name="Riley R."/>
            <person name="Ohm R."/>
            <person name="Sun H."/>
            <person name="Tunlid A."/>
            <person name="Henrissat B."/>
            <person name="Grigoriev I.V."/>
            <person name="Hibbett D.S."/>
            <person name="Martin F."/>
        </authorList>
    </citation>
    <scope>NUCLEOTIDE SEQUENCE [LARGE SCALE GENOMIC DNA]</scope>
    <source>
        <strain evidence="2">h7</strain>
    </source>
</reference>
<dbReference type="Proteomes" id="UP000053424">
    <property type="component" value="Unassembled WGS sequence"/>
</dbReference>
<evidence type="ECO:0000313" key="2">
    <source>
        <dbReference type="Proteomes" id="UP000053424"/>
    </source>
</evidence>
<evidence type="ECO:0000313" key="1">
    <source>
        <dbReference type="EMBL" id="KIM38447.1"/>
    </source>
</evidence>
<keyword evidence="2" id="KW-1185">Reference proteome</keyword>
<name>A0A0C2YBR0_HEBCY</name>
<dbReference type="EMBL" id="KN831791">
    <property type="protein sequence ID" value="KIM38447.1"/>
    <property type="molecule type" value="Genomic_DNA"/>
</dbReference>
<dbReference type="HOGENOM" id="CLU_2558531_0_0_1"/>
<sequence>MMVRKAGPITVLYIFKTFYIIKQERKKTHVWRCCRTRCMKRSRPNVRFHTRGCDISKPLFGTRLLTLPPQISPNTSLHNRLR</sequence>